<dbReference type="SUPFAM" id="SSF55729">
    <property type="entry name" value="Acyl-CoA N-acyltransferases (Nat)"/>
    <property type="match status" value="1"/>
</dbReference>
<dbReference type="InterPro" id="IPR050832">
    <property type="entry name" value="Bact_Acetyltransf"/>
</dbReference>
<protein>
    <submittedName>
        <fullName evidence="4">GNAT family N-acetyltransferase</fullName>
    </submittedName>
</protein>
<dbReference type="PANTHER" id="PTHR43877">
    <property type="entry name" value="AMINOALKYLPHOSPHONATE N-ACETYLTRANSFERASE-RELATED-RELATED"/>
    <property type="match status" value="1"/>
</dbReference>
<keyword evidence="2" id="KW-0012">Acyltransferase</keyword>
<accession>A0A4S8QAM9</accession>
<evidence type="ECO:0000313" key="4">
    <source>
        <dbReference type="EMBL" id="THV37424.1"/>
    </source>
</evidence>
<dbReference type="GO" id="GO:0016747">
    <property type="term" value="F:acyltransferase activity, transferring groups other than amino-acyl groups"/>
    <property type="evidence" value="ECO:0007669"/>
    <property type="project" value="InterPro"/>
</dbReference>
<organism evidence="4 5">
    <name type="scientific">Rhizobium rosettiformans W3</name>
    <dbReference type="NCBI Taxonomy" id="538378"/>
    <lineage>
        <taxon>Bacteria</taxon>
        <taxon>Pseudomonadati</taxon>
        <taxon>Pseudomonadota</taxon>
        <taxon>Alphaproteobacteria</taxon>
        <taxon>Hyphomicrobiales</taxon>
        <taxon>Rhizobiaceae</taxon>
        <taxon>Rhizobium/Agrobacterium group</taxon>
        <taxon>Rhizobium</taxon>
    </lineage>
</organism>
<evidence type="ECO:0000313" key="5">
    <source>
        <dbReference type="Proteomes" id="UP000307378"/>
    </source>
</evidence>
<dbReference type="RefSeq" id="WP_113458954.1">
    <property type="nucleotide sequence ID" value="NZ_STGU01000003.1"/>
</dbReference>
<name>A0A4S8QAM9_9HYPH</name>
<sequence>MKTLSIDMRLAGPADAAAVADAHRNAWMHAYSGIIPYRALTKMVERRGESWWRKATRGPATILVAEVAGVVAGYASLGYNRARALPHEGEIYELYLRPEYQGIGLGYQLFHEARRMLKSLGCNGMVVWCLEDSEIAANFFRSNGGLDVVEGMEDFDDVHLKKLGFIWN</sequence>
<gene>
    <name evidence="4" type="ORF">FAA86_07495</name>
</gene>
<evidence type="ECO:0000256" key="1">
    <source>
        <dbReference type="ARBA" id="ARBA00022679"/>
    </source>
</evidence>
<dbReference type="Proteomes" id="UP000307378">
    <property type="component" value="Unassembled WGS sequence"/>
</dbReference>
<reference evidence="4 5" key="1">
    <citation type="submission" date="2019-04" db="EMBL/GenBank/DDBJ databases">
        <title>genome sequence of strain W3.</title>
        <authorList>
            <person name="Gao J."/>
            <person name="Sun J."/>
        </authorList>
    </citation>
    <scope>NUCLEOTIDE SEQUENCE [LARGE SCALE GENOMIC DNA]</scope>
    <source>
        <strain evidence="4 5">W3</strain>
    </source>
</reference>
<proteinExistence type="predicted"/>
<dbReference type="InterPro" id="IPR016181">
    <property type="entry name" value="Acyl_CoA_acyltransferase"/>
</dbReference>
<feature type="domain" description="N-acetyltransferase" evidence="3">
    <location>
        <begin position="6"/>
        <end position="168"/>
    </location>
</feature>
<evidence type="ECO:0000256" key="2">
    <source>
        <dbReference type="ARBA" id="ARBA00023315"/>
    </source>
</evidence>
<dbReference type="CDD" id="cd04301">
    <property type="entry name" value="NAT_SF"/>
    <property type="match status" value="1"/>
</dbReference>
<dbReference type="InterPro" id="IPR000182">
    <property type="entry name" value="GNAT_dom"/>
</dbReference>
<dbReference type="Pfam" id="PF00583">
    <property type="entry name" value="Acetyltransf_1"/>
    <property type="match status" value="1"/>
</dbReference>
<dbReference type="AlphaFoldDB" id="A0A4S8QAM9"/>
<evidence type="ECO:0000259" key="3">
    <source>
        <dbReference type="PROSITE" id="PS51186"/>
    </source>
</evidence>
<dbReference type="EMBL" id="STGU01000003">
    <property type="protein sequence ID" value="THV37424.1"/>
    <property type="molecule type" value="Genomic_DNA"/>
</dbReference>
<keyword evidence="1 4" id="KW-0808">Transferase</keyword>
<comment type="caution">
    <text evidence="4">The sequence shown here is derived from an EMBL/GenBank/DDBJ whole genome shotgun (WGS) entry which is preliminary data.</text>
</comment>
<dbReference type="PROSITE" id="PS51186">
    <property type="entry name" value="GNAT"/>
    <property type="match status" value="1"/>
</dbReference>
<dbReference type="Gene3D" id="3.40.630.30">
    <property type="match status" value="1"/>
</dbReference>